<evidence type="ECO:0000256" key="2">
    <source>
        <dbReference type="ARBA" id="ARBA00022500"/>
    </source>
</evidence>
<accession>A0A1M6HCR5</accession>
<dbReference type="Pfam" id="PF00672">
    <property type="entry name" value="HAMP"/>
    <property type="match status" value="1"/>
</dbReference>
<evidence type="ECO:0000256" key="4">
    <source>
        <dbReference type="PROSITE-ProRule" id="PRU00284"/>
    </source>
</evidence>
<dbReference type="PANTHER" id="PTHR43531:SF11">
    <property type="entry name" value="METHYL-ACCEPTING CHEMOTAXIS PROTEIN 3"/>
    <property type="match status" value="1"/>
</dbReference>
<dbReference type="SUPFAM" id="SSF103190">
    <property type="entry name" value="Sensory domain-like"/>
    <property type="match status" value="1"/>
</dbReference>
<dbReference type="PROSITE" id="PS50885">
    <property type="entry name" value="HAMP"/>
    <property type="match status" value="1"/>
</dbReference>
<dbReference type="SUPFAM" id="SSF58104">
    <property type="entry name" value="Methyl-accepting chemotaxis protein (MCP) signaling domain"/>
    <property type="match status" value="1"/>
</dbReference>
<evidence type="ECO:0000256" key="6">
    <source>
        <dbReference type="SAM" id="Phobius"/>
    </source>
</evidence>
<feature type="transmembrane region" description="Helical" evidence="6">
    <location>
        <begin position="7"/>
        <end position="27"/>
    </location>
</feature>
<dbReference type="Pfam" id="PF14827">
    <property type="entry name" value="dCache_3"/>
    <property type="match status" value="1"/>
</dbReference>
<keyword evidence="4" id="KW-0807">Transducer</keyword>
<evidence type="ECO:0000313" key="10">
    <source>
        <dbReference type="Proteomes" id="UP000184171"/>
    </source>
</evidence>
<dbReference type="FunFam" id="1.10.287.950:FF:000001">
    <property type="entry name" value="Methyl-accepting chemotaxis sensory transducer"/>
    <property type="match status" value="1"/>
</dbReference>
<evidence type="ECO:0000256" key="1">
    <source>
        <dbReference type="ARBA" id="ARBA00004370"/>
    </source>
</evidence>
<proteinExistence type="inferred from homology"/>
<dbReference type="SMART" id="SM00304">
    <property type="entry name" value="HAMP"/>
    <property type="match status" value="1"/>
</dbReference>
<evidence type="ECO:0000313" key="9">
    <source>
        <dbReference type="EMBL" id="SHJ19982.1"/>
    </source>
</evidence>
<feature type="domain" description="HAMP" evidence="8">
    <location>
        <begin position="366"/>
        <end position="418"/>
    </location>
</feature>
<keyword evidence="10" id="KW-1185">Reference proteome</keyword>
<dbReference type="PROSITE" id="PS50111">
    <property type="entry name" value="CHEMOTAXIS_TRANSDUC_2"/>
    <property type="match status" value="1"/>
</dbReference>
<dbReference type="InterPro" id="IPR004089">
    <property type="entry name" value="MCPsignal_dom"/>
</dbReference>
<dbReference type="SMART" id="SM00283">
    <property type="entry name" value="MA"/>
    <property type="match status" value="1"/>
</dbReference>
<name>A0A1M6HCR5_MALRU</name>
<keyword evidence="6" id="KW-0472">Membrane</keyword>
<protein>
    <submittedName>
        <fullName evidence="9">Methyl-accepting chemotaxis protein</fullName>
    </submittedName>
</protein>
<dbReference type="InterPro" id="IPR029151">
    <property type="entry name" value="Sensor-like_sf"/>
</dbReference>
<dbReference type="GO" id="GO:0004888">
    <property type="term" value="F:transmembrane signaling receptor activity"/>
    <property type="evidence" value="ECO:0007669"/>
    <property type="project" value="InterPro"/>
</dbReference>
<dbReference type="CDD" id="cd06225">
    <property type="entry name" value="HAMP"/>
    <property type="match status" value="1"/>
</dbReference>
<gene>
    <name evidence="9" type="ORF">SAMN02745165_01786</name>
</gene>
<dbReference type="InterPro" id="IPR051310">
    <property type="entry name" value="MCP_chemotaxis"/>
</dbReference>
<dbReference type="InterPro" id="IPR003660">
    <property type="entry name" value="HAMP_dom"/>
</dbReference>
<dbReference type="CDD" id="cd11386">
    <property type="entry name" value="MCP_signal"/>
    <property type="match status" value="1"/>
</dbReference>
<reference evidence="9 10" key="1">
    <citation type="submission" date="2016-11" db="EMBL/GenBank/DDBJ databases">
        <authorList>
            <person name="Jaros S."/>
            <person name="Januszkiewicz K."/>
            <person name="Wedrychowicz H."/>
        </authorList>
    </citation>
    <scope>NUCLEOTIDE SEQUENCE [LARGE SCALE GENOMIC DNA]</scope>
    <source>
        <strain evidence="9 10">DSM 5091</strain>
    </source>
</reference>
<keyword evidence="6" id="KW-1133">Transmembrane helix</keyword>
<dbReference type="GO" id="GO:0005886">
    <property type="term" value="C:plasma membrane"/>
    <property type="evidence" value="ECO:0007669"/>
    <property type="project" value="TreeGrafter"/>
</dbReference>
<dbReference type="PRINTS" id="PR00260">
    <property type="entry name" value="CHEMTRNSDUCR"/>
</dbReference>
<keyword evidence="2" id="KW-0145">Chemotaxis</keyword>
<dbReference type="EMBL" id="FQZT01000005">
    <property type="protein sequence ID" value="SHJ19982.1"/>
    <property type="molecule type" value="Genomic_DNA"/>
</dbReference>
<evidence type="ECO:0000259" key="7">
    <source>
        <dbReference type="PROSITE" id="PS50111"/>
    </source>
</evidence>
<evidence type="ECO:0000256" key="5">
    <source>
        <dbReference type="SAM" id="MobiDB-lite"/>
    </source>
</evidence>
<dbReference type="GO" id="GO:0007165">
    <property type="term" value="P:signal transduction"/>
    <property type="evidence" value="ECO:0007669"/>
    <property type="project" value="UniProtKB-KW"/>
</dbReference>
<evidence type="ECO:0000259" key="8">
    <source>
        <dbReference type="PROSITE" id="PS50885"/>
    </source>
</evidence>
<dbReference type="STRING" id="1122189.SAMN02745165_01786"/>
<dbReference type="PANTHER" id="PTHR43531">
    <property type="entry name" value="PROTEIN ICFG"/>
    <property type="match status" value="1"/>
</dbReference>
<dbReference type="Proteomes" id="UP000184171">
    <property type="component" value="Unassembled WGS sequence"/>
</dbReference>
<organism evidence="9 10">
    <name type="scientific">Malonomonas rubra DSM 5091</name>
    <dbReference type="NCBI Taxonomy" id="1122189"/>
    <lineage>
        <taxon>Bacteria</taxon>
        <taxon>Pseudomonadati</taxon>
        <taxon>Thermodesulfobacteriota</taxon>
        <taxon>Desulfuromonadia</taxon>
        <taxon>Desulfuromonadales</taxon>
        <taxon>Geopsychrobacteraceae</taxon>
        <taxon>Malonomonas</taxon>
    </lineage>
</organism>
<comment type="similarity">
    <text evidence="3">Belongs to the methyl-accepting chemotaxis (MCP) protein family.</text>
</comment>
<evidence type="ECO:0000256" key="3">
    <source>
        <dbReference type="ARBA" id="ARBA00029447"/>
    </source>
</evidence>
<dbReference type="Gene3D" id="6.10.340.10">
    <property type="match status" value="1"/>
</dbReference>
<dbReference type="Pfam" id="PF00015">
    <property type="entry name" value="MCPsignal"/>
    <property type="match status" value="1"/>
</dbReference>
<comment type="subcellular location">
    <subcellularLocation>
        <location evidence="1">Membrane</location>
    </subcellularLocation>
</comment>
<sequence>MRLFGKIFLPIFISLLIVSLIIGYTTYQKTDQLVESGITREIALRKESHSDLAKEKLSKIVQSSAISAKLHKEQAAVISSLDFVKRAYSAAGQGNINNENDEQVTQARNYLKDNFQQIEDSFIRLTGSPDMRAHFHLSNSRSFARVWRNGWQVKRNNQKLDISDDLSSFREMVVEINKSGKPLAGLELGIGGFVIRGIVPITDLEGEAAGSIEIYSSYGKLVQGIELASDMSISLIMPAEKLKIAKRLNDQAKYPVIDNSWVQVCSSENDILPQVYRSDQFASAYRQPDYQFETENHSVYTKQVVDFSGKPIGMLVLTEDLRNWNAQIAATRKAGDDQSNAALITTILLLAAAILTLGTIGYFLARRISNATQSAVDMLDQMEAGNLDVRLESAGKDEIAELNRSLNKFADNLRDEVLAAFEKLAAGDLTFEAHGVIREPLQRANQSLSEVMARIQQNGVQIASSSSEVADSSQSLAQGATEQASSLEEISASLDEMSSQTSLNADNANQARTLAAQASQSAASGNQQMENMVSAMAEINTAGENISKIIKVIDEIAFQTNLLALNAAVEAARAGQHGKGFAVVAEEVRNLAARSAKAAQETADLIEGSVEKTANGTAIAHQTAESLQEIVDGISKVSDLVAEISAASNEQAQGISQINQGISQLDNVTQQNTATAETSASVAEELSAQAAQMRQMLQRFTLKQGGAMPMISPAAAPVPPQEPSAESHGWAQLSAPRQDPNSVKIALDDSDFGKY</sequence>
<dbReference type="AlphaFoldDB" id="A0A1M6HCR5"/>
<dbReference type="GO" id="GO:0006935">
    <property type="term" value="P:chemotaxis"/>
    <property type="evidence" value="ECO:0007669"/>
    <property type="project" value="UniProtKB-KW"/>
</dbReference>
<feature type="domain" description="Methyl-accepting transducer" evidence="7">
    <location>
        <begin position="458"/>
        <end position="687"/>
    </location>
</feature>
<dbReference type="Gene3D" id="1.10.287.950">
    <property type="entry name" value="Methyl-accepting chemotaxis protein"/>
    <property type="match status" value="1"/>
</dbReference>
<dbReference type="InterPro" id="IPR004090">
    <property type="entry name" value="Chemotax_Me-accpt_rcpt"/>
</dbReference>
<dbReference type="InterPro" id="IPR029150">
    <property type="entry name" value="dCache_3"/>
</dbReference>
<feature type="region of interest" description="Disordered" evidence="5">
    <location>
        <begin position="711"/>
        <end position="755"/>
    </location>
</feature>
<dbReference type="RefSeq" id="WP_072908013.1">
    <property type="nucleotide sequence ID" value="NZ_FQZT01000005.1"/>
</dbReference>
<keyword evidence="6" id="KW-0812">Transmembrane</keyword>
<feature type="transmembrane region" description="Helical" evidence="6">
    <location>
        <begin position="341"/>
        <end position="365"/>
    </location>
</feature>